<evidence type="ECO:0000256" key="1">
    <source>
        <dbReference type="ARBA" id="ARBA00004141"/>
    </source>
</evidence>
<proteinExistence type="inferred from homology"/>
<evidence type="ECO:0000256" key="3">
    <source>
        <dbReference type="ARBA" id="ARBA00022989"/>
    </source>
</evidence>
<organism evidence="9 10">
    <name type="scientific">Byssothecium circinans</name>
    <dbReference type="NCBI Taxonomy" id="147558"/>
    <lineage>
        <taxon>Eukaryota</taxon>
        <taxon>Fungi</taxon>
        <taxon>Dikarya</taxon>
        <taxon>Ascomycota</taxon>
        <taxon>Pezizomycotina</taxon>
        <taxon>Dothideomycetes</taxon>
        <taxon>Pleosporomycetidae</taxon>
        <taxon>Pleosporales</taxon>
        <taxon>Massarineae</taxon>
        <taxon>Massarinaceae</taxon>
        <taxon>Byssothecium</taxon>
    </lineage>
</organism>
<dbReference type="PANTHER" id="PTHR33048">
    <property type="entry name" value="PTH11-LIKE INTEGRAL MEMBRANE PROTEIN (AFU_ORTHOLOGUE AFUA_5G11245)"/>
    <property type="match status" value="1"/>
</dbReference>
<dbReference type="InterPro" id="IPR049326">
    <property type="entry name" value="Rhodopsin_dom_fungi"/>
</dbReference>
<keyword evidence="2 7" id="KW-0812">Transmembrane</keyword>
<name>A0A6A5TEB3_9PLEO</name>
<protein>
    <recommendedName>
        <fullName evidence="8">Rhodopsin domain-containing protein</fullName>
    </recommendedName>
</protein>
<sequence>MAPYRDVLKSADILLLRDGGIRPPPEVIESWPQPNYVNPETHDWSGAIICIAFLAISITVFTTRMWARYTITKNVGVDDWIVACAILPLVGTTISTVLAIRIYGLQWHVWDQTKHTNVTSRRAIIAIEMTYLAATCLTKISILCFYKRITSRTISRTFVYCIWASMGFVIAYFVAFSIALITMCNPVEGYWRLFDASWRKHNKVNCHNEGAIIISAVVISTVQDFFICALPALLVWNLQIPKRQKLALIALFGMGILTSICGVMRTYYAVYVYYGTYDISWYSYYGWIWTVIEADLGVVCASAPALKPFFRRYFKSTTFGSTRPTQSSSSQNGTAHGKTSRGNSSHTFGASNLKNSRWDAQAVPLDRIQVRRGMDVVIEDREDWRSQASNSSLRNLTVLPLSVPSSKGHSQRWGSRTTCERAMSRGRDTESQAERQ</sequence>
<feature type="compositionally biased region" description="Polar residues" evidence="6">
    <location>
        <begin position="320"/>
        <end position="334"/>
    </location>
</feature>
<dbReference type="AlphaFoldDB" id="A0A6A5TEB3"/>
<evidence type="ECO:0000256" key="4">
    <source>
        <dbReference type="ARBA" id="ARBA00023136"/>
    </source>
</evidence>
<reference evidence="9" key="1">
    <citation type="journal article" date="2020" name="Stud. Mycol.">
        <title>101 Dothideomycetes genomes: a test case for predicting lifestyles and emergence of pathogens.</title>
        <authorList>
            <person name="Haridas S."/>
            <person name="Albert R."/>
            <person name="Binder M."/>
            <person name="Bloem J."/>
            <person name="Labutti K."/>
            <person name="Salamov A."/>
            <person name="Andreopoulos B."/>
            <person name="Baker S."/>
            <person name="Barry K."/>
            <person name="Bills G."/>
            <person name="Bluhm B."/>
            <person name="Cannon C."/>
            <person name="Castanera R."/>
            <person name="Culley D."/>
            <person name="Daum C."/>
            <person name="Ezra D."/>
            <person name="Gonzalez J."/>
            <person name="Henrissat B."/>
            <person name="Kuo A."/>
            <person name="Liang C."/>
            <person name="Lipzen A."/>
            <person name="Lutzoni F."/>
            <person name="Magnuson J."/>
            <person name="Mondo S."/>
            <person name="Nolan M."/>
            <person name="Ohm R."/>
            <person name="Pangilinan J."/>
            <person name="Park H.-J."/>
            <person name="Ramirez L."/>
            <person name="Alfaro M."/>
            <person name="Sun H."/>
            <person name="Tritt A."/>
            <person name="Yoshinaga Y."/>
            <person name="Zwiers L.-H."/>
            <person name="Turgeon B."/>
            <person name="Goodwin S."/>
            <person name="Spatafora J."/>
            <person name="Crous P."/>
            <person name="Grigoriev I."/>
        </authorList>
    </citation>
    <scope>NUCLEOTIDE SEQUENCE</scope>
    <source>
        <strain evidence="9">CBS 675.92</strain>
    </source>
</reference>
<feature type="transmembrane region" description="Helical" evidence="7">
    <location>
        <begin position="158"/>
        <end position="183"/>
    </location>
</feature>
<feature type="transmembrane region" description="Helical" evidence="7">
    <location>
        <begin position="248"/>
        <end position="274"/>
    </location>
</feature>
<dbReference type="Pfam" id="PF20684">
    <property type="entry name" value="Fung_rhodopsin"/>
    <property type="match status" value="1"/>
</dbReference>
<evidence type="ECO:0000256" key="2">
    <source>
        <dbReference type="ARBA" id="ARBA00022692"/>
    </source>
</evidence>
<keyword evidence="4 7" id="KW-0472">Membrane</keyword>
<feature type="transmembrane region" description="Helical" evidence="7">
    <location>
        <begin position="286"/>
        <end position="306"/>
    </location>
</feature>
<feature type="transmembrane region" description="Helical" evidence="7">
    <location>
        <begin position="44"/>
        <end position="67"/>
    </location>
</feature>
<dbReference type="GO" id="GO:0016020">
    <property type="term" value="C:membrane"/>
    <property type="evidence" value="ECO:0007669"/>
    <property type="project" value="UniProtKB-SubCell"/>
</dbReference>
<feature type="compositionally biased region" description="Polar residues" evidence="6">
    <location>
        <begin position="403"/>
        <end position="417"/>
    </location>
</feature>
<dbReference type="PANTHER" id="PTHR33048:SF129">
    <property type="entry name" value="INTEGRAL MEMBRANE PROTEIN-RELATED"/>
    <property type="match status" value="1"/>
</dbReference>
<comment type="subcellular location">
    <subcellularLocation>
        <location evidence="1">Membrane</location>
        <topology evidence="1">Multi-pass membrane protein</topology>
    </subcellularLocation>
</comment>
<feature type="transmembrane region" description="Helical" evidence="7">
    <location>
        <begin position="79"/>
        <end position="103"/>
    </location>
</feature>
<dbReference type="InterPro" id="IPR052337">
    <property type="entry name" value="SAT4-like"/>
</dbReference>
<dbReference type="EMBL" id="ML977029">
    <property type="protein sequence ID" value="KAF1950012.1"/>
    <property type="molecule type" value="Genomic_DNA"/>
</dbReference>
<evidence type="ECO:0000256" key="7">
    <source>
        <dbReference type="SAM" id="Phobius"/>
    </source>
</evidence>
<feature type="compositionally biased region" description="Polar residues" evidence="6">
    <location>
        <begin position="340"/>
        <end position="351"/>
    </location>
</feature>
<feature type="transmembrane region" description="Helical" evidence="7">
    <location>
        <begin position="123"/>
        <end position="146"/>
    </location>
</feature>
<feature type="compositionally biased region" description="Basic and acidic residues" evidence="6">
    <location>
        <begin position="418"/>
        <end position="436"/>
    </location>
</feature>
<dbReference type="Proteomes" id="UP000800035">
    <property type="component" value="Unassembled WGS sequence"/>
</dbReference>
<gene>
    <name evidence="9" type="ORF">CC80DRAFT_247354</name>
</gene>
<feature type="region of interest" description="Disordered" evidence="6">
    <location>
        <begin position="320"/>
        <end position="351"/>
    </location>
</feature>
<evidence type="ECO:0000256" key="5">
    <source>
        <dbReference type="ARBA" id="ARBA00038359"/>
    </source>
</evidence>
<comment type="similarity">
    <text evidence="5">Belongs to the SAT4 family.</text>
</comment>
<evidence type="ECO:0000259" key="8">
    <source>
        <dbReference type="Pfam" id="PF20684"/>
    </source>
</evidence>
<dbReference type="OrthoDB" id="5329176at2759"/>
<keyword evidence="3 7" id="KW-1133">Transmembrane helix</keyword>
<keyword evidence="10" id="KW-1185">Reference proteome</keyword>
<evidence type="ECO:0000256" key="6">
    <source>
        <dbReference type="SAM" id="MobiDB-lite"/>
    </source>
</evidence>
<feature type="region of interest" description="Disordered" evidence="6">
    <location>
        <begin position="401"/>
        <end position="436"/>
    </location>
</feature>
<evidence type="ECO:0000313" key="9">
    <source>
        <dbReference type="EMBL" id="KAF1950012.1"/>
    </source>
</evidence>
<accession>A0A6A5TEB3</accession>
<feature type="transmembrane region" description="Helical" evidence="7">
    <location>
        <begin position="211"/>
        <end position="236"/>
    </location>
</feature>
<feature type="domain" description="Rhodopsin" evidence="8">
    <location>
        <begin position="64"/>
        <end position="312"/>
    </location>
</feature>
<evidence type="ECO:0000313" key="10">
    <source>
        <dbReference type="Proteomes" id="UP000800035"/>
    </source>
</evidence>